<dbReference type="Pfam" id="PF00405">
    <property type="entry name" value="Transferrin"/>
    <property type="match status" value="2"/>
</dbReference>
<dbReference type="PROSITE" id="PS51408">
    <property type="entry name" value="TRANSFERRIN_LIKE_4"/>
    <property type="match status" value="2"/>
</dbReference>
<protein>
    <submittedName>
        <fullName evidence="3">Transferrin-like Protein</fullName>
    </submittedName>
</protein>
<dbReference type="InterPro" id="IPR001156">
    <property type="entry name" value="Transferrin-like_dom"/>
</dbReference>
<dbReference type="PANTHER" id="PTHR11485:SF29">
    <property type="entry name" value="TRANSFERRIN 2"/>
    <property type="match status" value="1"/>
</dbReference>
<dbReference type="EMBL" id="KQ971308">
    <property type="protein sequence ID" value="KYB29544.1"/>
    <property type="molecule type" value="Genomic_DNA"/>
</dbReference>
<evidence type="ECO:0000259" key="2">
    <source>
        <dbReference type="PROSITE" id="PS51408"/>
    </source>
</evidence>
<dbReference type="SUPFAM" id="SSF53850">
    <property type="entry name" value="Periplasmic binding protein-like II"/>
    <property type="match status" value="2"/>
</dbReference>
<evidence type="ECO:0000256" key="1">
    <source>
        <dbReference type="SAM" id="SignalP"/>
    </source>
</evidence>
<feature type="signal peptide" evidence="1">
    <location>
        <begin position="1"/>
        <end position="22"/>
    </location>
</feature>
<dbReference type="OrthoDB" id="8183540at2759"/>
<sequence length="724" mass="80918">MWCCNIFSIFVSISLFGTSCSSQDIIDYSKICSTSPGSASCQLIGRSQEVACNGNQHGVDCLLNIQKNETHLGKITGDEALLAAGVDLSEDVVVLGKITSHHPPSETVVIVNNDIAWNFVSLEGKTLCHPGYNHDSTFSYFMLQELENKIIESKSPNCDNITLLERHIKQLSEFFGPSCRPGPWTQNDKFDKTLKTKYSSLCKLCTNEHCNENYPQPFNDSLKCLLRKNADVAVTTLQEAQLFFQNVANSNRYKYMCKDGSVKSSSTPCSWTKTLPDLVVAHRSVVGQMKNFLQKNLGSHINYNLTLTRDTSNNKYEEPLVDLLELQQRKITFLENNGDFLSLKKFVNDYTTVPNPETSKQCDRTLRWCTYSDLETKKCKWLRQAAVNWGIQPVVECVQSEGDDELSCLDDLKKGSADIVVASSNYAYISLKKELTSIAFPETDTRYLSQIFVVKRADDSSIKSFSDLKGKSACIPQFGGKEHLSLIDTTRRLGITDDTQCDYGKLLNDFIGDSCVPGVRSSLIKDSTDLVDKDKMCRRCKAINQTKTAEYCNADVINAYFASQGAVNCLLNNDGDFAVVSKKDVLNDTSLTALCKNDSLASMNGLLNVNTDCALFVLASSEVVLKNDSSKKSDIQLALYEFEKWFGQKLRKPFHLFDKFDNEPDLLFLDSTPGLNFEGNLPYMEEYQRLLNNVLDCNTSGSASVISSMSFIISFVLLTLCFTF</sequence>
<dbReference type="Gene3D" id="3.40.190.10">
    <property type="entry name" value="Periplasmic binding protein-like II"/>
    <property type="match status" value="3"/>
</dbReference>
<feature type="chain" id="PRO_5007300269" evidence="1">
    <location>
        <begin position="23"/>
        <end position="724"/>
    </location>
</feature>
<dbReference type="SMART" id="SM00094">
    <property type="entry name" value="TR_FER"/>
    <property type="match status" value="1"/>
</dbReference>
<feature type="domain" description="Transferrin-like" evidence="2">
    <location>
        <begin position="366"/>
        <end position="696"/>
    </location>
</feature>
<organism evidence="3 4">
    <name type="scientific">Tribolium castaneum</name>
    <name type="common">Red flour beetle</name>
    <dbReference type="NCBI Taxonomy" id="7070"/>
    <lineage>
        <taxon>Eukaryota</taxon>
        <taxon>Metazoa</taxon>
        <taxon>Ecdysozoa</taxon>
        <taxon>Arthropoda</taxon>
        <taxon>Hexapoda</taxon>
        <taxon>Insecta</taxon>
        <taxon>Pterygota</taxon>
        <taxon>Neoptera</taxon>
        <taxon>Endopterygota</taxon>
        <taxon>Coleoptera</taxon>
        <taxon>Polyphaga</taxon>
        <taxon>Cucujiformia</taxon>
        <taxon>Tenebrionidae</taxon>
        <taxon>Tenebrionidae incertae sedis</taxon>
        <taxon>Tribolium</taxon>
    </lineage>
</organism>
<feature type="domain" description="Transferrin-like" evidence="2">
    <location>
        <begin position="17"/>
        <end position="359"/>
    </location>
</feature>
<gene>
    <name evidence="3" type="primary">AUGUSTUS-3.0.2_31973</name>
    <name evidence="3" type="ORF">TcasGA2_TC031973</name>
</gene>
<name>A0A139WNP2_TRICA</name>
<proteinExistence type="predicted"/>
<keyword evidence="1" id="KW-0732">Signal</keyword>
<dbReference type="Proteomes" id="UP000007266">
    <property type="component" value="Linkage group 2"/>
</dbReference>
<dbReference type="AlphaFoldDB" id="A0A139WNP2"/>
<accession>A0A139WNP2</accession>
<dbReference type="PANTHER" id="PTHR11485">
    <property type="entry name" value="TRANSFERRIN"/>
    <property type="match status" value="1"/>
</dbReference>
<evidence type="ECO:0000313" key="3">
    <source>
        <dbReference type="EMBL" id="KYB29544.1"/>
    </source>
</evidence>
<evidence type="ECO:0000313" key="4">
    <source>
        <dbReference type="Proteomes" id="UP000007266"/>
    </source>
</evidence>
<reference evidence="3 4" key="1">
    <citation type="journal article" date="2008" name="Nature">
        <title>The genome of the model beetle and pest Tribolium castaneum.</title>
        <authorList>
            <consortium name="Tribolium Genome Sequencing Consortium"/>
            <person name="Richards S."/>
            <person name="Gibbs R.A."/>
            <person name="Weinstock G.M."/>
            <person name="Brown S.J."/>
            <person name="Denell R."/>
            <person name="Beeman R.W."/>
            <person name="Gibbs R."/>
            <person name="Beeman R.W."/>
            <person name="Brown S.J."/>
            <person name="Bucher G."/>
            <person name="Friedrich M."/>
            <person name="Grimmelikhuijzen C.J."/>
            <person name="Klingler M."/>
            <person name="Lorenzen M."/>
            <person name="Richards S."/>
            <person name="Roth S."/>
            <person name="Schroder R."/>
            <person name="Tautz D."/>
            <person name="Zdobnov E.M."/>
            <person name="Muzny D."/>
            <person name="Gibbs R.A."/>
            <person name="Weinstock G.M."/>
            <person name="Attaway T."/>
            <person name="Bell S."/>
            <person name="Buhay C.J."/>
            <person name="Chandrabose M.N."/>
            <person name="Chavez D."/>
            <person name="Clerk-Blankenburg K.P."/>
            <person name="Cree A."/>
            <person name="Dao M."/>
            <person name="Davis C."/>
            <person name="Chacko J."/>
            <person name="Dinh H."/>
            <person name="Dugan-Rocha S."/>
            <person name="Fowler G."/>
            <person name="Garner T.T."/>
            <person name="Garnes J."/>
            <person name="Gnirke A."/>
            <person name="Hawes A."/>
            <person name="Hernandez J."/>
            <person name="Hines S."/>
            <person name="Holder M."/>
            <person name="Hume J."/>
            <person name="Jhangiani S.N."/>
            <person name="Joshi V."/>
            <person name="Khan Z.M."/>
            <person name="Jackson L."/>
            <person name="Kovar C."/>
            <person name="Kowis A."/>
            <person name="Lee S."/>
            <person name="Lewis L.R."/>
            <person name="Margolis J."/>
            <person name="Morgan M."/>
            <person name="Nazareth L.V."/>
            <person name="Nguyen N."/>
            <person name="Okwuonu G."/>
            <person name="Parker D."/>
            <person name="Richards S."/>
            <person name="Ruiz S.J."/>
            <person name="Santibanez J."/>
            <person name="Savard J."/>
            <person name="Scherer S.E."/>
            <person name="Schneider B."/>
            <person name="Sodergren E."/>
            <person name="Tautz D."/>
            <person name="Vattahil S."/>
            <person name="Villasana D."/>
            <person name="White C.S."/>
            <person name="Wright R."/>
            <person name="Park Y."/>
            <person name="Beeman R.W."/>
            <person name="Lord J."/>
            <person name="Oppert B."/>
            <person name="Lorenzen M."/>
            <person name="Brown S."/>
            <person name="Wang L."/>
            <person name="Savard J."/>
            <person name="Tautz D."/>
            <person name="Richards S."/>
            <person name="Weinstock G."/>
            <person name="Gibbs R.A."/>
            <person name="Liu Y."/>
            <person name="Worley K."/>
            <person name="Weinstock G."/>
            <person name="Elsik C.G."/>
            <person name="Reese J.T."/>
            <person name="Elhaik E."/>
            <person name="Landan G."/>
            <person name="Graur D."/>
            <person name="Arensburger P."/>
            <person name="Atkinson P."/>
            <person name="Beeman R.W."/>
            <person name="Beidler J."/>
            <person name="Brown S.J."/>
            <person name="Demuth J.P."/>
            <person name="Drury D.W."/>
            <person name="Du Y.Z."/>
            <person name="Fujiwara H."/>
            <person name="Lorenzen M."/>
            <person name="Maselli V."/>
            <person name="Osanai M."/>
            <person name="Park Y."/>
            <person name="Robertson H.M."/>
            <person name="Tu Z."/>
            <person name="Wang J.J."/>
            <person name="Wang S."/>
            <person name="Richards S."/>
            <person name="Song H."/>
            <person name="Zhang L."/>
            <person name="Sodergren E."/>
            <person name="Werner D."/>
            <person name="Stanke M."/>
            <person name="Morgenstern B."/>
            <person name="Solovyev V."/>
            <person name="Kosarev P."/>
            <person name="Brown G."/>
            <person name="Chen H.C."/>
            <person name="Ermolaeva O."/>
            <person name="Hlavina W."/>
            <person name="Kapustin Y."/>
            <person name="Kiryutin B."/>
            <person name="Kitts P."/>
            <person name="Maglott D."/>
            <person name="Pruitt K."/>
            <person name="Sapojnikov V."/>
            <person name="Souvorov A."/>
            <person name="Mackey A.J."/>
            <person name="Waterhouse R.M."/>
            <person name="Wyder S."/>
            <person name="Zdobnov E.M."/>
            <person name="Zdobnov E.M."/>
            <person name="Wyder S."/>
            <person name="Kriventseva E.V."/>
            <person name="Kadowaki T."/>
            <person name="Bork P."/>
            <person name="Aranda M."/>
            <person name="Bao R."/>
            <person name="Beermann A."/>
            <person name="Berns N."/>
            <person name="Bolognesi R."/>
            <person name="Bonneton F."/>
            <person name="Bopp D."/>
            <person name="Brown S.J."/>
            <person name="Bucher G."/>
            <person name="Butts T."/>
            <person name="Chaumot A."/>
            <person name="Denell R.E."/>
            <person name="Ferrier D.E."/>
            <person name="Friedrich M."/>
            <person name="Gordon C.M."/>
            <person name="Jindra M."/>
            <person name="Klingler M."/>
            <person name="Lan Q."/>
            <person name="Lattorff H.M."/>
            <person name="Laudet V."/>
            <person name="von Levetsow C."/>
            <person name="Liu Z."/>
            <person name="Lutz R."/>
            <person name="Lynch J.A."/>
            <person name="da Fonseca R.N."/>
            <person name="Posnien N."/>
            <person name="Reuter R."/>
            <person name="Roth S."/>
            <person name="Savard J."/>
            <person name="Schinko J.B."/>
            <person name="Schmitt C."/>
            <person name="Schoppmeier M."/>
            <person name="Schroder R."/>
            <person name="Shippy T.D."/>
            <person name="Simonnet F."/>
            <person name="Marques-Souza H."/>
            <person name="Tautz D."/>
            <person name="Tomoyasu Y."/>
            <person name="Trauner J."/>
            <person name="Van der Zee M."/>
            <person name="Vervoort M."/>
            <person name="Wittkopp N."/>
            <person name="Wimmer E.A."/>
            <person name="Yang X."/>
            <person name="Jones A.K."/>
            <person name="Sattelle D.B."/>
            <person name="Ebert P.R."/>
            <person name="Nelson D."/>
            <person name="Scott J.G."/>
            <person name="Beeman R.W."/>
            <person name="Muthukrishnan S."/>
            <person name="Kramer K.J."/>
            <person name="Arakane Y."/>
            <person name="Beeman R.W."/>
            <person name="Zhu Q."/>
            <person name="Hogenkamp D."/>
            <person name="Dixit R."/>
            <person name="Oppert B."/>
            <person name="Jiang H."/>
            <person name="Zou Z."/>
            <person name="Marshall J."/>
            <person name="Elpidina E."/>
            <person name="Vinokurov K."/>
            <person name="Oppert C."/>
            <person name="Zou Z."/>
            <person name="Evans J."/>
            <person name="Lu Z."/>
            <person name="Zhao P."/>
            <person name="Sumathipala N."/>
            <person name="Altincicek B."/>
            <person name="Vilcinskas A."/>
            <person name="Williams M."/>
            <person name="Hultmark D."/>
            <person name="Hetru C."/>
            <person name="Jiang H."/>
            <person name="Grimmelikhuijzen C.J."/>
            <person name="Hauser F."/>
            <person name="Cazzamali G."/>
            <person name="Williamson M."/>
            <person name="Park Y."/>
            <person name="Li B."/>
            <person name="Tanaka Y."/>
            <person name="Predel R."/>
            <person name="Neupert S."/>
            <person name="Schachtner J."/>
            <person name="Verleyen P."/>
            <person name="Raible F."/>
            <person name="Bork P."/>
            <person name="Friedrich M."/>
            <person name="Walden K.K."/>
            <person name="Robertson H.M."/>
            <person name="Angeli S."/>
            <person name="Foret S."/>
            <person name="Bucher G."/>
            <person name="Schuetz S."/>
            <person name="Maleszka R."/>
            <person name="Wimmer E.A."/>
            <person name="Beeman R.W."/>
            <person name="Lorenzen M."/>
            <person name="Tomoyasu Y."/>
            <person name="Miller S.C."/>
            <person name="Grossmann D."/>
            <person name="Bucher G."/>
        </authorList>
    </citation>
    <scope>NUCLEOTIDE SEQUENCE [LARGE SCALE GENOMIC DNA]</scope>
    <source>
        <strain evidence="3 4">Georgia GA2</strain>
    </source>
</reference>
<keyword evidence="4" id="KW-1185">Reference proteome</keyword>
<reference evidence="3 4" key="2">
    <citation type="journal article" date="2010" name="Nucleic Acids Res.">
        <title>BeetleBase in 2010: revisions to provide comprehensive genomic information for Tribolium castaneum.</title>
        <authorList>
            <person name="Kim H.S."/>
            <person name="Murphy T."/>
            <person name="Xia J."/>
            <person name="Caragea D."/>
            <person name="Park Y."/>
            <person name="Beeman R.W."/>
            <person name="Lorenzen M.D."/>
            <person name="Butcher S."/>
            <person name="Manak J.R."/>
            <person name="Brown S.J."/>
        </authorList>
    </citation>
    <scope>GENOME REANNOTATION</scope>
    <source>
        <strain evidence="3 4">Georgia GA2</strain>
    </source>
</reference>